<reference evidence="1 2" key="1">
    <citation type="journal article" date="2023" name="Plants (Basel)">
        <title>Bridging the Gap: Combining Genomics and Transcriptomics Approaches to Understand Stylosanthes scabra, an Orphan Legume from the Brazilian Caatinga.</title>
        <authorList>
            <person name="Ferreira-Neto J.R.C."/>
            <person name="da Silva M.D."/>
            <person name="Binneck E."/>
            <person name="de Melo N.F."/>
            <person name="da Silva R.H."/>
            <person name="de Melo A.L.T.M."/>
            <person name="Pandolfi V."/>
            <person name="Bustamante F.O."/>
            <person name="Brasileiro-Vidal A.C."/>
            <person name="Benko-Iseppon A.M."/>
        </authorList>
    </citation>
    <scope>NUCLEOTIDE SEQUENCE [LARGE SCALE GENOMIC DNA]</scope>
    <source>
        <tissue evidence="1">Leaves</tissue>
    </source>
</reference>
<evidence type="ECO:0000313" key="2">
    <source>
        <dbReference type="Proteomes" id="UP001341840"/>
    </source>
</evidence>
<gene>
    <name evidence="1" type="ORF">PIB30_094518</name>
</gene>
<evidence type="ECO:0000313" key="1">
    <source>
        <dbReference type="EMBL" id="MED6213557.1"/>
    </source>
</evidence>
<protein>
    <submittedName>
        <fullName evidence="1">Uncharacterized protein</fullName>
    </submittedName>
</protein>
<name>A0ABU6YT60_9FABA</name>
<comment type="caution">
    <text evidence="1">The sequence shown here is derived from an EMBL/GenBank/DDBJ whole genome shotgun (WGS) entry which is preliminary data.</text>
</comment>
<keyword evidence="2" id="KW-1185">Reference proteome</keyword>
<accession>A0ABU6YT60</accession>
<sequence length="121" mass="11860">MPSGAIFSLAFDCIAGSGWDLCDDSGTVGSDGSCSEPTSYWVGGGGVVKSSGGGGGTHLGIVGGIGGGGGSGGPWYSGFRTTKYGDGDEVTCLLPGVADVEGEAVEEGVEVPRPLPKVNMK</sequence>
<organism evidence="1 2">
    <name type="scientific">Stylosanthes scabra</name>
    <dbReference type="NCBI Taxonomy" id="79078"/>
    <lineage>
        <taxon>Eukaryota</taxon>
        <taxon>Viridiplantae</taxon>
        <taxon>Streptophyta</taxon>
        <taxon>Embryophyta</taxon>
        <taxon>Tracheophyta</taxon>
        <taxon>Spermatophyta</taxon>
        <taxon>Magnoliopsida</taxon>
        <taxon>eudicotyledons</taxon>
        <taxon>Gunneridae</taxon>
        <taxon>Pentapetalae</taxon>
        <taxon>rosids</taxon>
        <taxon>fabids</taxon>
        <taxon>Fabales</taxon>
        <taxon>Fabaceae</taxon>
        <taxon>Papilionoideae</taxon>
        <taxon>50 kb inversion clade</taxon>
        <taxon>dalbergioids sensu lato</taxon>
        <taxon>Dalbergieae</taxon>
        <taxon>Pterocarpus clade</taxon>
        <taxon>Stylosanthes</taxon>
    </lineage>
</organism>
<proteinExistence type="predicted"/>
<dbReference type="EMBL" id="JASCZI010243750">
    <property type="protein sequence ID" value="MED6213557.1"/>
    <property type="molecule type" value="Genomic_DNA"/>
</dbReference>
<dbReference type="Proteomes" id="UP001341840">
    <property type="component" value="Unassembled WGS sequence"/>
</dbReference>